<protein>
    <submittedName>
        <fullName evidence="1">Uncharacterized protein</fullName>
    </submittedName>
</protein>
<dbReference type="HOGENOM" id="CLU_3244451_0_0_6"/>
<evidence type="ECO:0000313" key="2">
    <source>
        <dbReference type="Proteomes" id="UP000018458"/>
    </source>
</evidence>
<dbReference type="AlphaFoldDB" id="E8LLC2"/>
<sequence>IVNKKQSTNIPAPNIKLQKQLDQWIDSFNLNQLVIIKDDLTE</sequence>
<name>E8LLC2_SUCHY</name>
<accession>E8LLC2</accession>
<comment type="caution">
    <text evidence="1">The sequence shown here is derived from an EMBL/GenBank/DDBJ whole genome shotgun (WGS) entry which is preliminary data.</text>
</comment>
<organism evidence="1 2">
    <name type="scientific">Succinatimonas hippei (strain DSM 22608 / JCM 16073 / KCTC 15190 / YIT 12066)</name>
    <dbReference type="NCBI Taxonomy" id="762983"/>
    <lineage>
        <taxon>Bacteria</taxon>
        <taxon>Pseudomonadati</taxon>
        <taxon>Pseudomonadota</taxon>
        <taxon>Gammaproteobacteria</taxon>
        <taxon>Aeromonadales</taxon>
        <taxon>Succinivibrionaceae</taxon>
        <taxon>Succinatimonas</taxon>
    </lineage>
</organism>
<reference evidence="1 2" key="1">
    <citation type="submission" date="2011-01" db="EMBL/GenBank/DDBJ databases">
        <authorList>
            <person name="Weinstock G."/>
            <person name="Sodergren E."/>
            <person name="Clifton S."/>
            <person name="Fulton L."/>
            <person name="Fulton B."/>
            <person name="Courtney L."/>
            <person name="Fronick C."/>
            <person name="Harrison M."/>
            <person name="Strong C."/>
            <person name="Farmer C."/>
            <person name="Delahaunty K."/>
            <person name="Markovic C."/>
            <person name="Hall O."/>
            <person name="Minx P."/>
            <person name="Tomlinson C."/>
            <person name="Mitreva M."/>
            <person name="Hou S."/>
            <person name="Chen J."/>
            <person name="Wollam A."/>
            <person name="Pepin K.H."/>
            <person name="Johnson M."/>
            <person name="Bhonagiri V."/>
            <person name="Zhang X."/>
            <person name="Suruliraj S."/>
            <person name="Warren W."/>
            <person name="Chinwalla A."/>
            <person name="Mardis E.R."/>
            <person name="Wilson R.K."/>
        </authorList>
    </citation>
    <scope>NUCLEOTIDE SEQUENCE [LARGE SCALE GENOMIC DNA]</scope>
    <source>
        <strain evidence="2">DSM 22608 / JCM 16073 / KCTC 15190 / YIT 12066</strain>
    </source>
</reference>
<dbReference type="EMBL" id="AEVO01000091">
    <property type="protein sequence ID" value="EFY06678.1"/>
    <property type="molecule type" value="Genomic_DNA"/>
</dbReference>
<keyword evidence="2" id="KW-1185">Reference proteome</keyword>
<gene>
    <name evidence="1" type="ORF">HMPREF9444_01535</name>
</gene>
<evidence type="ECO:0000313" key="1">
    <source>
        <dbReference type="EMBL" id="EFY06678.1"/>
    </source>
</evidence>
<feature type="non-terminal residue" evidence="1">
    <location>
        <position position="1"/>
    </location>
</feature>
<dbReference type="Proteomes" id="UP000018458">
    <property type="component" value="Unassembled WGS sequence"/>
</dbReference>
<proteinExistence type="predicted"/>